<accession>A0ABT9NJH3</accession>
<dbReference type="EMBL" id="JAUSQM010000001">
    <property type="protein sequence ID" value="MDP9820367.1"/>
    <property type="molecule type" value="Genomic_DNA"/>
</dbReference>
<evidence type="ECO:0008006" key="4">
    <source>
        <dbReference type="Google" id="ProtNLM"/>
    </source>
</evidence>
<gene>
    <name evidence="2" type="ORF">J2S59_000176</name>
</gene>
<protein>
    <recommendedName>
        <fullName evidence="4">Lipoprotein</fullName>
    </recommendedName>
</protein>
<comment type="caution">
    <text evidence="2">The sequence shown here is derived from an EMBL/GenBank/DDBJ whole genome shotgun (WGS) entry which is preliminary data.</text>
</comment>
<proteinExistence type="predicted"/>
<evidence type="ECO:0000313" key="2">
    <source>
        <dbReference type="EMBL" id="MDP9820367.1"/>
    </source>
</evidence>
<reference evidence="2 3" key="1">
    <citation type="submission" date="2023-07" db="EMBL/GenBank/DDBJ databases">
        <title>Sequencing the genomes of 1000 actinobacteria strains.</title>
        <authorList>
            <person name="Klenk H.-P."/>
        </authorList>
    </citation>
    <scope>NUCLEOTIDE SEQUENCE [LARGE SCALE GENOMIC DNA]</scope>
    <source>
        <strain evidence="2 3">GD13</strain>
    </source>
</reference>
<evidence type="ECO:0000256" key="1">
    <source>
        <dbReference type="SAM" id="Phobius"/>
    </source>
</evidence>
<organism evidence="2 3">
    <name type="scientific">Nocardioides massiliensis</name>
    <dbReference type="NCBI Taxonomy" id="1325935"/>
    <lineage>
        <taxon>Bacteria</taxon>
        <taxon>Bacillati</taxon>
        <taxon>Actinomycetota</taxon>
        <taxon>Actinomycetes</taxon>
        <taxon>Propionibacteriales</taxon>
        <taxon>Nocardioidaceae</taxon>
        <taxon>Nocardioides</taxon>
    </lineage>
</organism>
<dbReference type="Proteomes" id="UP001240447">
    <property type="component" value="Unassembled WGS sequence"/>
</dbReference>
<sequence>MIRIYRASVIAIGLWVIATLTCAGGCAWLHYHPREA</sequence>
<keyword evidence="3" id="KW-1185">Reference proteome</keyword>
<keyword evidence="1" id="KW-0812">Transmembrane</keyword>
<name>A0ABT9NJH3_9ACTN</name>
<keyword evidence="1" id="KW-0472">Membrane</keyword>
<feature type="transmembrane region" description="Helical" evidence="1">
    <location>
        <begin position="7"/>
        <end position="31"/>
    </location>
</feature>
<evidence type="ECO:0000313" key="3">
    <source>
        <dbReference type="Proteomes" id="UP001240447"/>
    </source>
</evidence>
<keyword evidence="1" id="KW-1133">Transmembrane helix</keyword>